<protein>
    <submittedName>
        <fullName evidence="6">AcrR family transcriptional regulator</fullName>
    </submittedName>
</protein>
<dbReference type="PRINTS" id="PR00455">
    <property type="entry name" value="HTHTETR"/>
</dbReference>
<gene>
    <name evidence="6" type="ORF">GGQ61_003796</name>
</gene>
<evidence type="ECO:0000256" key="1">
    <source>
        <dbReference type="ARBA" id="ARBA00023015"/>
    </source>
</evidence>
<name>A0A840A3V4_9CAUL</name>
<comment type="caution">
    <text evidence="6">The sequence shown here is derived from an EMBL/GenBank/DDBJ whole genome shotgun (WGS) entry which is preliminary data.</text>
</comment>
<evidence type="ECO:0000256" key="4">
    <source>
        <dbReference type="PROSITE-ProRule" id="PRU00335"/>
    </source>
</evidence>
<dbReference type="EMBL" id="JACIDK010000007">
    <property type="protein sequence ID" value="MBB3893058.1"/>
    <property type="molecule type" value="Genomic_DNA"/>
</dbReference>
<dbReference type="Pfam" id="PF13305">
    <property type="entry name" value="TetR_C_33"/>
    <property type="match status" value="1"/>
</dbReference>
<evidence type="ECO:0000313" key="6">
    <source>
        <dbReference type="EMBL" id="MBB3893058.1"/>
    </source>
</evidence>
<dbReference type="GO" id="GO:0000976">
    <property type="term" value="F:transcription cis-regulatory region binding"/>
    <property type="evidence" value="ECO:0007669"/>
    <property type="project" value="TreeGrafter"/>
</dbReference>
<dbReference type="InterPro" id="IPR050109">
    <property type="entry name" value="HTH-type_TetR-like_transc_reg"/>
</dbReference>
<dbReference type="GO" id="GO:0003700">
    <property type="term" value="F:DNA-binding transcription factor activity"/>
    <property type="evidence" value="ECO:0007669"/>
    <property type="project" value="TreeGrafter"/>
</dbReference>
<feature type="domain" description="HTH tetR-type" evidence="5">
    <location>
        <begin position="15"/>
        <end position="75"/>
    </location>
</feature>
<dbReference type="PROSITE" id="PS50977">
    <property type="entry name" value="HTH_TETR_2"/>
    <property type="match status" value="1"/>
</dbReference>
<reference evidence="6 7" key="1">
    <citation type="submission" date="2020-08" db="EMBL/GenBank/DDBJ databases">
        <title>Genomic Encyclopedia of Type Strains, Phase IV (KMG-IV): sequencing the most valuable type-strain genomes for metagenomic binning, comparative biology and taxonomic classification.</title>
        <authorList>
            <person name="Goeker M."/>
        </authorList>
    </citation>
    <scope>NUCLEOTIDE SEQUENCE [LARGE SCALE GENOMIC DNA]</scope>
    <source>
        <strain evidence="6 7">DSM 21793</strain>
    </source>
</reference>
<dbReference type="InterPro" id="IPR001647">
    <property type="entry name" value="HTH_TetR"/>
</dbReference>
<dbReference type="InterPro" id="IPR036271">
    <property type="entry name" value="Tet_transcr_reg_TetR-rel_C_sf"/>
</dbReference>
<evidence type="ECO:0000259" key="5">
    <source>
        <dbReference type="PROSITE" id="PS50977"/>
    </source>
</evidence>
<dbReference type="Pfam" id="PF00440">
    <property type="entry name" value="TetR_N"/>
    <property type="match status" value="1"/>
</dbReference>
<keyword evidence="2 4" id="KW-0238">DNA-binding</keyword>
<dbReference type="InterPro" id="IPR025996">
    <property type="entry name" value="MT1864/Rv1816-like_C"/>
</dbReference>
<organism evidence="6 7">
    <name type="scientific">Phenylobacterium haematophilum</name>
    <dbReference type="NCBI Taxonomy" id="98513"/>
    <lineage>
        <taxon>Bacteria</taxon>
        <taxon>Pseudomonadati</taxon>
        <taxon>Pseudomonadota</taxon>
        <taxon>Alphaproteobacteria</taxon>
        <taxon>Caulobacterales</taxon>
        <taxon>Caulobacteraceae</taxon>
        <taxon>Phenylobacterium</taxon>
    </lineage>
</organism>
<feature type="DNA-binding region" description="H-T-H motif" evidence="4">
    <location>
        <begin position="38"/>
        <end position="57"/>
    </location>
</feature>
<sequence length="204" mass="21683">MTAVSLERRRTYHVGNVRGQLLAAAREILQESGRAGLSLRAIADRAGVAPGTVYYHYADKAALLAGLAVDGFRQLSDAMRAAYEAHGHEGGLRSTGGAYLTFLRQKPELYILMYEALDSGRREDVAAAEAEACAISRAAIIADFEKQHSTDLAGKIADAIWAWGRGIAATALSRSSPGEGPEDETMESAVRGLEALISGPVRAP</sequence>
<keyword evidence="3" id="KW-0804">Transcription</keyword>
<dbReference type="RefSeq" id="WP_183776149.1">
    <property type="nucleotide sequence ID" value="NZ_JACIDK010000007.1"/>
</dbReference>
<keyword evidence="1" id="KW-0805">Transcription regulation</keyword>
<dbReference type="Gene3D" id="1.10.357.10">
    <property type="entry name" value="Tetracycline Repressor, domain 2"/>
    <property type="match status" value="1"/>
</dbReference>
<evidence type="ECO:0000313" key="7">
    <source>
        <dbReference type="Proteomes" id="UP000530564"/>
    </source>
</evidence>
<dbReference type="Proteomes" id="UP000530564">
    <property type="component" value="Unassembled WGS sequence"/>
</dbReference>
<evidence type="ECO:0000256" key="3">
    <source>
        <dbReference type="ARBA" id="ARBA00023163"/>
    </source>
</evidence>
<dbReference type="InterPro" id="IPR009057">
    <property type="entry name" value="Homeodomain-like_sf"/>
</dbReference>
<accession>A0A840A3V4</accession>
<dbReference type="SUPFAM" id="SSF48498">
    <property type="entry name" value="Tetracyclin repressor-like, C-terminal domain"/>
    <property type="match status" value="1"/>
</dbReference>
<dbReference type="AlphaFoldDB" id="A0A840A3V4"/>
<dbReference type="PANTHER" id="PTHR30055:SF234">
    <property type="entry name" value="HTH-TYPE TRANSCRIPTIONAL REGULATOR BETI"/>
    <property type="match status" value="1"/>
</dbReference>
<evidence type="ECO:0000256" key="2">
    <source>
        <dbReference type="ARBA" id="ARBA00023125"/>
    </source>
</evidence>
<dbReference type="PANTHER" id="PTHR30055">
    <property type="entry name" value="HTH-TYPE TRANSCRIPTIONAL REGULATOR RUTR"/>
    <property type="match status" value="1"/>
</dbReference>
<proteinExistence type="predicted"/>
<dbReference type="SUPFAM" id="SSF46689">
    <property type="entry name" value="Homeodomain-like"/>
    <property type="match status" value="1"/>
</dbReference>
<keyword evidence="7" id="KW-1185">Reference proteome</keyword>